<evidence type="ECO:0000256" key="3">
    <source>
        <dbReference type="PROSITE-ProRule" id="PRU01248"/>
    </source>
</evidence>
<dbReference type="PROSITE" id="PS51900">
    <property type="entry name" value="CB"/>
    <property type="match status" value="1"/>
</dbReference>
<dbReference type="PANTHER" id="PTHR30349">
    <property type="entry name" value="PHAGE INTEGRASE-RELATED"/>
    <property type="match status" value="1"/>
</dbReference>
<keyword evidence="7" id="KW-1185">Reference proteome</keyword>
<dbReference type="InterPro" id="IPR050090">
    <property type="entry name" value="Tyrosine_recombinase_XerCD"/>
</dbReference>
<evidence type="ECO:0000256" key="1">
    <source>
        <dbReference type="ARBA" id="ARBA00023125"/>
    </source>
</evidence>
<dbReference type="InterPro" id="IPR011010">
    <property type="entry name" value="DNA_brk_join_enz"/>
</dbReference>
<feature type="domain" description="Core-binding (CB)" evidence="5">
    <location>
        <begin position="7"/>
        <end position="97"/>
    </location>
</feature>
<accession>A0A2P8HYH6</accession>
<keyword evidence="2" id="KW-0233">DNA recombination</keyword>
<feature type="domain" description="Tyr recombinase" evidence="4">
    <location>
        <begin position="120"/>
        <end position="326"/>
    </location>
</feature>
<dbReference type="Gene3D" id="1.10.150.130">
    <property type="match status" value="1"/>
</dbReference>
<dbReference type="RefSeq" id="WP_106587352.1">
    <property type="nucleotide sequence ID" value="NZ_PYAV01000001.1"/>
</dbReference>
<dbReference type="GO" id="GO:0006310">
    <property type="term" value="P:DNA recombination"/>
    <property type="evidence" value="ECO:0007669"/>
    <property type="project" value="UniProtKB-KW"/>
</dbReference>
<dbReference type="Proteomes" id="UP000242310">
    <property type="component" value="Unassembled WGS sequence"/>
</dbReference>
<evidence type="ECO:0000313" key="7">
    <source>
        <dbReference type="Proteomes" id="UP000242310"/>
    </source>
</evidence>
<evidence type="ECO:0000256" key="2">
    <source>
        <dbReference type="ARBA" id="ARBA00023172"/>
    </source>
</evidence>
<dbReference type="OrthoDB" id="2349923at2"/>
<dbReference type="PROSITE" id="PS51898">
    <property type="entry name" value="TYR_RECOMBINASE"/>
    <property type="match status" value="1"/>
</dbReference>
<dbReference type="InterPro" id="IPR002104">
    <property type="entry name" value="Integrase_catalytic"/>
</dbReference>
<dbReference type="AlphaFoldDB" id="A0A2P8HYH6"/>
<reference evidence="6 7" key="1">
    <citation type="submission" date="2018-03" db="EMBL/GenBank/DDBJ databases">
        <title>Genomic Encyclopedia of Type Strains, Phase III (KMG-III): the genomes of soil and plant-associated and newly described type strains.</title>
        <authorList>
            <person name="Whitman W."/>
        </authorList>
    </citation>
    <scope>NUCLEOTIDE SEQUENCE [LARGE SCALE GENOMIC DNA]</scope>
    <source>
        <strain evidence="6 7">CGMCC 1.07653</strain>
    </source>
</reference>
<sequence length="326" mass="37957">MSYPRDFELPPPALQFLDRLHDDGKTNATLRRYAYDLADFYHYLRAAGYDSAVEIPKALTGEETEHFFEHLRHSRNYQLRTLKRIHTVLNQYFLYLREQKEIAINPVAYTSLNEPVWNELTPEQLVSEKEMQQLLESVEGKNGLSERQQQVRPLLAPRNLIMLKLFRYYGLQMQELSQLGRDHINLGQGTLSVGTAHTETREIVLTKSHQRELNTYVNAIPEPVRPKPGRGDPLWVAFDFQRQTYRWNYEADAPKQLSEVAIQKMIREEMKRAGLRSGLTAQHLRHTFIIRELEKGTSPEMLETKLGLQSSLALERHLNYVGAKSQ</sequence>
<name>A0A2P8HYH6_9BACI</name>
<dbReference type="InterPro" id="IPR013762">
    <property type="entry name" value="Integrase-like_cat_sf"/>
</dbReference>
<keyword evidence="1 3" id="KW-0238">DNA-binding</keyword>
<proteinExistence type="predicted"/>
<dbReference type="GO" id="GO:0015074">
    <property type="term" value="P:DNA integration"/>
    <property type="evidence" value="ECO:0007669"/>
    <property type="project" value="InterPro"/>
</dbReference>
<dbReference type="PANTHER" id="PTHR30349:SF86">
    <property type="entry name" value="INTEGRASE_RECOMBINASE AQ_AA09-RELATED"/>
    <property type="match status" value="1"/>
</dbReference>
<protein>
    <submittedName>
        <fullName evidence="6">Site-specific recombinase XerD</fullName>
    </submittedName>
</protein>
<dbReference type="CDD" id="cd00397">
    <property type="entry name" value="DNA_BRE_C"/>
    <property type="match status" value="1"/>
</dbReference>
<evidence type="ECO:0000259" key="5">
    <source>
        <dbReference type="PROSITE" id="PS51900"/>
    </source>
</evidence>
<dbReference type="GO" id="GO:0003677">
    <property type="term" value="F:DNA binding"/>
    <property type="evidence" value="ECO:0007669"/>
    <property type="project" value="UniProtKB-UniRule"/>
</dbReference>
<dbReference type="EMBL" id="PYAV01000001">
    <property type="protein sequence ID" value="PSL51276.1"/>
    <property type="molecule type" value="Genomic_DNA"/>
</dbReference>
<organism evidence="6 7">
    <name type="scientific">Salsuginibacillus halophilus</name>
    <dbReference type="NCBI Taxonomy" id="517424"/>
    <lineage>
        <taxon>Bacteria</taxon>
        <taxon>Bacillati</taxon>
        <taxon>Bacillota</taxon>
        <taxon>Bacilli</taxon>
        <taxon>Bacillales</taxon>
        <taxon>Bacillaceae</taxon>
        <taxon>Salsuginibacillus</taxon>
    </lineage>
</organism>
<dbReference type="InterPro" id="IPR044068">
    <property type="entry name" value="CB"/>
</dbReference>
<dbReference type="SUPFAM" id="SSF56349">
    <property type="entry name" value="DNA breaking-rejoining enzymes"/>
    <property type="match status" value="1"/>
</dbReference>
<evidence type="ECO:0000313" key="6">
    <source>
        <dbReference type="EMBL" id="PSL51276.1"/>
    </source>
</evidence>
<evidence type="ECO:0000259" key="4">
    <source>
        <dbReference type="PROSITE" id="PS51898"/>
    </source>
</evidence>
<gene>
    <name evidence="6" type="ORF">B0H94_101186</name>
</gene>
<comment type="caution">
    <text evidence="6">The sequence shown here is derived from an EMBL/GenBank/DDBJ whole genome shotgun (WGS) entry which is preliminary data.</text>
</comment>
<dbReference type="Gene3D" id="1.10.443.10">
    <property type="entry name" value="Intergrase catalytic core"/>
    <property type="match status" value="1"/>
</dbReference>
<dbReference type="InterPro" id="IPR010998">
    <property type="entry name" value="Integrase_recombinase_N"/>
</dbReference>